<dbReference type="InParanoid" id="A0A316VW79"/>
<feature type="chain" id="PRO_5016314461" description="Secreted protein" evidence="1">
    <location>
        <begin position="16"/>
        <end position="116"/>
    </location>
</feature>
<dbReference type="EMBL" id="KZ819409">
    <property type="protein sequence ID" value="PWN40693.1"/>
    <property type="molecule type" value="Genomic_DNA"/>
</dbReference>
<feature type="signal peptide" evidence="1">
    <location>
        <begin position="1"/>
        <end position="15"/>
    </location>
</feature>
<evidence type="ECO:0008006" key="4">
    <source>
        <dbReference type="Google" id="ProtNLM"/>
    </source>
</evidence>
<sequence length="116" mass="13102">MLVVALFSLTLCDQANPPPPNQSPNQTTQNFFIVIWACLHVAGTLSRKDFFSQASIFANMCAIYSQQSLPPHPRRFKAVRVRHMNRESWKPCTSISFGYASRYIVLLSSNHSSPQT</sequence>
<evidence type="ECO:0000313" key="3">
    <source>
        <dbReference type="Proteomes" id="UP000245783"/>
    </source>
</evidence>
<name>A0A316VW79_9BASI</name>
<gene>
    <name evidence="2" type="ORF">IE81DRAFT_205329</name>
</gene>
<keyword evidence="1" id="KW-0732">Signal</keyword>
<reference evidence="2 3" key="1">
    <citation type="journal article" date="2018" name="Mol. Biol. Evol.">
        <title>Broad Genomic Sampling Reveals a Smut Pathogenic Ancestry of the Fungal Clade Ustilaginomycotina.</title>
        <authorList>
            <person name="Kijpornyongpan T."/>
            <person name="Mondo S.J."/>
            <person name="Barry K."/>
            <person name="Sandor L."/>
            <person name="Lee J."/>
            <person name="Lipzen A."/>
            <person name="Pangilinan J."/>
            <person name="LaButti K."/>
            <person name="Hainaut M."/>
            <person name="Henrissat B."/>
            <person name="Grigoriev I.V."/>
            <person name="Spatafora J.W."/>
            <person name="Aime M.C."/>
        </authorList>
    </citation>
    <scope>NUCLEOTIDE SEQUENCE [LARGE SCALE GENOMIC DNA]</scope>
    <source>
        <strain evidence="2 3">MCA 4658</strain>
    </source>
</reference>
<organism evidence="2 3">
    <name type="scientific">Ceraceosorus guamensis</name>
    <dbReference type="NCBI Taxonomy" id="1522189"/>
    <lineage>
        <taxon>Eukaryota</taxon>
        <taxon>Fungi</taxon>
        <taxon>Dikarya</taxon>
        <taxon>Basidiomycota</taxon>
        <taxon>Ustilaginomycotina</taxon>
        <taxon>Exobasidiomycetes</taxon>
        <taxon>Ceraceosorales</taxon>
        <taxon>Ceraceosoraceae</taxon>
        <taxon>Ceraceosorus</taxon>
    </lineage>
</organism>
<accession>A0A316VW79</accession>
<evidence type="ECO:0000313" key="2">
    <source>
        <dbReference type="EMBL" id="PWN40693.1"/>
    </source>
</evidence>
<dbReference type="Proteomes" id="UP000245783">
    <property type="component" value="Unassembled WGS sequence"/>
</dbReference>
<protein>
    <recommendedName>
        <fullName evidence="4">Secreted protein</fullName>
    </recommendedName>
</protein>
<dbReference type="GeneID" id="37032793"/>
<dbReference type="RefSeq" id="XP_025367853.1">
    <property type="nucleotide sequence ID" value="XM_025510923.1"/>
</dbReference>
<keyword evidence="3" id="KW-1185">Reference proteome</keyword>
<proteinExistence type="predicted"/>
<evidence type="ECO:0000256" key="1">
    <source>
        <dbReference type="SAM" id="SignalP"/>
    </source>
</evidence>
<dbReference type="AlphaFoldDB" id="A0A316VW79"/>